<sequence length="136" mass="14955">MKTFIDTATGSPWQFAESDDIRLIDGIYRFFDVNGNLLMSVPETLVPGEAPQPVDPSPVPVTVFSSLDYLQKFSTEEYAAARHHDNVAVQFGLDMLIAAQYVDLEDPRVALTLNLLVDEGVVTSARRDELLAPTVG</sequence>
<gene>
    <name evidence="1" type="ORF">BIZ92_10485</name>
</gene>
<name>A0A1R1JUI5_ALCXX</name>
<dbReference type="RefSeq" id="WP_076412076.1">
    <property type="nucleotide sequence ID" value="NZ_MJMN01000013.1"/>
</dbReference>
<evidence type="ECO:0000313" key="2">
    <source>
        <dbReference type="Proteomes" id="UP000187251"/>
    </source>
</evidence>
<accession>A0A1R1JUI5</accession>
<proteinExistence type="predicted"/>
<dbReference type="EMBL" id="MJMN01000013">
    <property type="protein sequence ID" value="OMG88015.1"/>
    <property type="molecule type" value="Genomic_DNA"/>
</dbReference>
<dbReference type="OrthoDB" id="669800at28216"/>
<dbReference type="Proteomes" id="UP000187251">
    <property type="component" value="Unassembled WGS sequence"/>
</dbReference>
<evidence type="ECO:0000313" key="1">
    <source>
        <dbReference type="EMBL" id="OMG88015.1"/>
    </source>
</evidence>
<reference evidence="1 2" key="1">
    <citation type="submission" date="2016-09" db="EMBL/GenBank/DDBJ databases">
        <title>Phylogenomics of Achromobacter.</title>
        <authorList>
            <person name="Jeukens J."/>
            <person name="Freschi L."/>
            <person name="Vincent A.T."/>
            <person name="Emond-Rheault J.-G."/>
            <person name="Kukavica-Ibrulj I."/>
            <person name="Charette S.J."/>
            <person name="Levesque R.C."/>
        </authorList>
    </citation>
    <scope>NUCLEOTIDE SEQUENCE [LARGE SCALE GENOMIC DNA]</scope>
    <source>
        <strain evidence="1 2">AUS488</strain>
    </source>
</reference>
<dbReference type="AlphaFoldDB" id="A0A1R1JUI5"/>
<organism evidence="1 2">
    <name type="scientific">Alcaligenes xylosoxydans xylosoxydans</name>
    <name type="common">Achromobacter xylosoxidans</name>
    <dbReference type="NCBI Taxonomy" id="85698"/>
    <lineage>
        <taxon>Bacteria</taxon>
        <taxon>Pseudomonadati</taxon>
        <taxon>Pseudomonadota</taxon>
        <taxon>Betaproteobacteria</taxon>
        <taxon>Burkholderiales</taxon>
        <taxon>Alcaligenaceae</taxon>
        <taxon>Achromobacter</taxon>
    </lineage>
</organism>
<comment type="caution">
    <text evidence="1">The sequence shown here is derived from an EMBL/GenBank/DDBJ whole genome shotgun (WGS) entry which is preliminary data.</text>
</comment>
<protein>
    <submittedName>
        <fullName evidence="1">Uncharacterized protein</fullName>
    </submittedName>
</protein>